<organism evidence="1 2">
    <name type="scientific">Raphanus sativus</name>
    <name type="common">Radish</name>
    <name type="synonym">Raphanus raphanistrum var. sativus</name>
    <dbReference type="NCBI Taxonomy" id="3726"/>
    <lineage>
        <taxon>Eukaryota</taxon>
        <taxon>Viridiplantae</taxon>
        <taxon>Streptophyta</taxon>
        <taxon>Embryophyta</taxon>
        <taxon>Tracheophyta</taxon>
        <taxon>Spermatophyta</taxon>
        <taxon>Magnoliopsida</taxon>
        <taxon>eudicotyledons</taxon>
        <taxon>Gunneridae</taxon>
        <taxon>Pentapetalae</taxon>
        <taxon>rosids</taxon>
        <taxon>malvids</taxon>
        <taxon>Brassicales</taxon>
        <taxon>Brassicaceae</taxon>
        <taxon>Brassiceae</taxon>
        <taxon>Raphanus</taxon>
    </lineage>
</organism>
<proteinExistence type="predicted"/>
<keyword evidence="1" id="KW-1185">Reference proteome</keyword>
<gene>
    <name evidence="2" type="primary">LOC108838862</name>
</gene>
<accession>A0A9W3D2D9</accession>
<evidence type="ECO:0000313" key="1">
    <source>
        <dbReference type="Proteomes" id="UP000504610"/>
    </source>
</evidence>
<dbReference type="GeneID" id="108838862"/>
<name>A0A9W3D2D9_RAPSA</name>
<protein>
    <submittedName>
        <fullName evidence="2">Uncharacterized protein LOC108838862 isoform X6</fullName>
    </submittedName>
</protein>
<dbReference type="Proteomes" id="UP000504610">
    <property type="component" value="Unplaced"/>
</dbReference>
<dbReference type="AlphaFoldDB" id="A0A9W3D2D9"/>
<dbReference type="RefSeq" id="XP_056857916.1">
    <property type="nucleotide sequence ID" value="XM_057001936.1"/>
</dbReference>
<evidence type="ECO:0000313" key="2">
    <source>
        <dbReference type="RefSeq" id="XP_056857916.1"/>
    </source>
</evidence>
<sequence length="157" mass="17815">MSSWVCSYVTRNVVTADHPHPFSSSQQFGSPPRRASIRRTRLRVSRTNPQDSRRVVAPFQGHRGFSCVHIYEVYDKRGLTKFIGGAVSGGATSTVLKDGTTRANVIWFVLCQRATELKFPSRIHITSKRFAAIFYRFTRLQSVHCTLQGKSVRKIQL</sequence>
<reference evidence="2" key="1">
    <citation type="submission" date="2025-08" db="UniProtKB">
        <authorList>
            <consortium name="RefSeq"/>
        </authorList>
    </citation>
    <scope>IDENTIFICATION</scope>
    <source>
        <tissue evidence="2">Leaf</tissue>
    </source>
</reference>